<dbReference type="PANTHER" id="PTHR10949:SF0">
    <property type="entry name" value="LIPOYL SYNTHASE, MITOCHONDRIAL"/>
    <property type="match status" value="1"/>
</dbReference>
<dbReference type="NCBIfam" id="NF009544">
    <property type="entry name" value="PRK12928.1"/>
    <property type="match status" value="1"/>
</dbReference>
<feature type="binding site" evidence="9">
    <location>
        <position position="143"/>
    </location>
    <ligand>
        <name>[4Fe-4S] cluster</name>
        <dbReference type="ChEBI" id="CHEBI:49883"/>
        <label>2</label>
        <note>4Fe-4S-S-AdoMet</note>
    </ligand>
</feature>
<feature type="domain" description="Radical SAM core" evidence="10">
    <location>
        <begin position="129"/>
        <end position="347"/>
    </location>
</feature>
<dbReference type="InterPro" id="IPR014848">
    <property type="entry name" value="Rgp1"/>
</dbReference>
<feature type="binding site" evidence="9">
    <location>
        <position position="123"/>
    </location>
    <ligand>
        <name>[4Fe-4S] cluster</name>
        <dbReference type="ChEBI" id="CHEBI:49883"/>
        <label>1</label>
    </ligand>
</feature>
<evidence type="ECO:0000256" key="2">
    <source>
        <dbReference type="ARBA" id="ARBA00022485"/>
    </source>
</evidence>
<evidence type="ECO:0000313" key="12">
    <source>
        <dbReference type="Proteomes" id="UP001620645"/>
    </source>
</evidence>
<feature type="binding site" evidence="9">
    <location>
        <position position="150"/>
    </location>
    <ligand>
        <name>[4Fe-4S] cluster</name>
        <dbReference type="ChEBI" id="CHEBI:49883"/>
        <label>2</label>
        <note>4Fe-4S-S-AdoMet</note>
    </ligand>
</feature>
<evidence type="ECO:0000259" key="10">
    <source>
        <dbReference type="PROSITE" id="PS51918"/>
    </source>
</evidence>
<dbReference type="CDD" id="cd01335">
    <property type="entry name" value="Radical_SAM"/>
    <property type="match status" value="1"/>
</dbReference>
<keyword evidence="5 9" id="KW-0479">Metal-binding</keyword>
<evidence type="ECO:0000256" key="6">
    <source>
        <dbReference type="ARBA" id="ARBA00023004"/>
    </source>
</evidence>
<comment type="function">
    <text evidence="9">Catalyzes the radical-mediated insertion of two sulfur atoms into the C-6 and C-8 positions of the octanoyl moiety bound to the lipoyl domains of lipoate-dependent enzymes, thereby converting the octanoylated domains into lipoylated derivatives.</text>
</comment>
<dbReference type="SFLD" id="SFLDF00271">
    <property type="entry name" value="lipoyl_synthase"/>
    <property type="match status" value="1"/>
</dbReference>
<comment type="caution">
    <text evidence="11">The sequence shown here is derived from an EMBL/GenBank/DDBJ whole genome shotgun (WGS) entry which is preliminary data.</text>
</comment>
<keyword evidence="3 9" id="KW-0808">Transferase</keyword>
<evidence type="ECO:0000256" key="1">
    <source>
        <dbReference type="ARBA" id="ARBA00004173"/>
    </source>
</evidence>
<keyword evidence="7 9" id="KW-0411">Iron-sulfur</keyword>
<comment type="catalytic activity">
    <reaction evidence="8 9">
        <text>[[Fe-S] cluster scaffold protein carrying a second [4Fe-4S](2+) cluster] + N(6)-octanoyl-L-lysyl-[protein] + 2 oxidized [2Fe-2S]-[ferredoxin] + 2 S-adenosyl-L-methionine + 4 H(+) = [[Fe-S] cluster scaffold protein] + N(6)-[(R)-dihydrolipoyl]-L-lysyl-[protein] + 4 Fe(3+) + 2 hydrogen sulfide + 2 5'-deoxyadenosine + 2 L-methionine + 2 reduced [2Fe-2S]-[ferredoxin]</text>
        <dbReference type="Rhea" id="RHEA:16585"/>
        <dbReference type="Rhea" id="RHEA-COMP:9928"/>
        <dbReference type="Rhea" id="RHEA-COMP:10000"/>
        <dbReference type="Rhea" id="RHEA-COMP:10001"/>
        <dbReference type="Rhea" id="RHEA-COMP:10475"/>
        <dbReference type="Rhea" id="RHEA-COMP:14568"/>
        <dbReference type="Rhea" id="RHEA-COMP:14569"/>
        <dbReference type="ChEBI" id="CHEBI:15378"/>
        <dbReference type="ChEBI" id="CHEBI:17319"/>
        <dbReference type="ChEBI" id="CHEBI:29034"/>
        <dbReference type="ChEBI" id="CHEBI:29919"/>
        <dbReference type="ChEBI" id="CHEBI:33722"/>
        <dbReference type="ChEBI" id="CHEBI:33737"/>
        <dbReference type="ChEBI" id="CHEBI:33738"/>
        <dbReference type="ChEBI" id="CHEBI:57844"/>
        <dbReference type="ChEBI" id="CHEBI:59789"/>
        <dbReference type="ChEBI" id="CHEBI:78809"/>
        <dbReference type="ChEBI" id="CHEBI:83100"/>
        <dbReference type="EC" id="2.8.1.8"/>
    </reaction>
</comment>
<protein>
    <recommendedName>
        <fullName evidence="9">Lipoyl synthase, mitochondrial</fullName>
        <ecNumber evidence="9">2.8.1.8</ecNumber>
    </recommendedName>
    <alternativeName>
        <fullName evidence="9">Lipoate synthase</fullName>
        <shortName evidence="9">LS</shortName>
        <shortName evidence="9">Lip-syn</shortName>
    </alternativeName>
    <alternativeName>
        <fullName evidence="9">Lipoic acid synthase</fullName>
    </alternativeName>
</protein>
<evidence type="ECO:0000256" key="7">
    <source>
        <dbReference type="ARBA" id="ARBA00023014"/>
    </source>
</evidence>
<keyword evidence="12" id="KW-1185">Reference proteome</keyword>
<comment type="subcellular location">
    <subcellularLocation>
        <location evidence="1 9">Mitochondrion</location>
    </subcellularLocation>
</comment>
<evidence type="ECO:0000256" key="4">
    <source>
        <dbReference type="ARBA" id="ARBA00022691"/>
    </source>
</evidence>
<comment type="cofactor">
    <cofactor evidence="9">
        <name>[4Fe-4S] cluster</name>
        <dbReference type="ChEBI" id="CHEBI:49883"/>
    </cofactor>
    <text evidence="9">Binds 2 [4Fe-4S] clusters per subunit. One cluster is coordinated with 3 cysteines and an exchangeable S-adenosyl-L-methionine.</text>
</comment>
<dbReference type="Pfam" id="PF08737">
    <property type="entry name" value="Rgp1"/>
    <property type="match status" value="2"/>
</dbReference>
<dbReference type="SFLD" id="SFLDG01058">
    <property type="entry name" value="lipoyl_synthase_like"/>
    <property type="match status" value="1"/>
</dbReference>
<proteinExistence type="inferred from homology"/>
<gene>
    <name evidence="11" type="ORF">niasHS_007131</name>
</gene>
<feature type="binding site" evidence="9">
    <location>
        <position position="358"/>
    </location>
    <ligand>
        <name>[4Fe-4S] cluster</name>
        <dbReference type="ChEBI" id="CHEBI:49883"/>
        <label>1</label>
    </ligand>
</feature>
<dbReference type="NCBIfam" id="TIGR00510">
    <property type="entry name" value="lipA"/>
    <property type="match status" value="1"/>
</dbReference>
<sequence>MFSSVTFRFSNAIASPVTFPPSAFCPVVYHFRHISKLPNDGMTLHDFLPQDNTKAISFADDGQKTDTEQRRTADGRLRLPEWLKRDVVAKQSDVNLIRMKKQLRGLKLATVCEEARCPNIGECWGGGPETPSTATIMLMGDTCTRGCRFCSVKTARRPPPPDPEEPLNTAKAVASWGVDYIVLTSVDRDDLSDGGAAHISATVRRLKEQCPHVLVECLVPDFAGVLPSVEQVAHSGLDVFAHNLETVRRLTPLVRDPRAKYDQSLRVLAHAKKANPGVLTKSSLMLGLGEADAEVKEAMRDLRLVGVEALTLGQYMQPTKRHLAVSEWVSPAKFDRWRELGERLGFVYTASGPLVRSSYRAGEFFLKNVIETRRIKENGVEVSLSRKAAVFLTGESFTVQITLANSSDDGERSLAWGCVQLHCEENAVGGTARHQKVRHNASTAVTRARQAIFSSAPAILFCDIRIGPGAVEQFETRKEIPANLPPTFKGFFAKYHWYVSVATQQVDAPIKLVQLPIKVFNVGIDVSAAKPTTELIIGENPFLSRDIESLSVVELAVNRIEEICSVRKQRFYEIKSGGRLIASVVIFRNVFKLGDDVLGRLEFAQNELHCLQALVRAEVVETNLAVDDNTDSSNSRPADAASATHVHAFGTEHMVTAMVRETHFKLQLPMNAVPSFTTEKVKVRWRLRFEFVITAQKVLVDRDTGDGGGGTLRTLADELDIETVKWELPISVLSCNPFNAGLIAAQPPTTAFRID</sequence>
<dbReference type="HAMAP" id="MF_00206">
    <property type="entry name" value="Lipoyl_synth"/>
    <property type="match status" value="1"/>
</dbReference>
<evidence type="ECO:0000256" key="5">
    <source>
        <dbReference type="ARBA" id="ARBA00022723"/>
    </source>
</evidence>
<dbReference type="NCBIfam" id="NF004019">
    <property type="entry name" value="PRK05481.1"/>
    <property type="match status" value="1"/>
</dbReference>
<dbReference type="GO" id="GO:0005739">
    <property type="term" value="C:mitochondrion"/>
    <property type="evidence" value="ECO:0007669"/>
    <property type="project" value="UniProtKB-SubCell"/>
</dbReference>
<keyword evidence="6 9" id="KW-0408">Iron</keyword>
<evidence type="ECO:0000313" key="11">
    <source>
        <dbReference type="EMBL" id="KAL3091338.1"/>
    </source>
</evidence>
<comment type="similarity">
    <text evidence="9">Belongs to the radical SAM superfamily. Lipoyl synthase family.</text>
</comment>
<keyword evidence="9" id="KW-0496">Mitochondrion</keyword>
<dbReference type="FunFam" id="3.20.20.70:FF:000036">
    <property type="entry name" value="Lipoyl synthase, mitochondrial"/>
    <property type="match status" value="1"/>
</dbReference>
<dbReference type="PANTHER" id="PTHR10949">
    <property type="entry name" value="LIPOYL SYNTHASE"/>
    <property type="match status" value="1"/>
</dbReference>
<feature type="binding site" evidence="9">
    <location>
        <position position="117"/>
    </location>
    <ligand>
        <name>[4Fe-4S] cluster</name>
        <dbReference type="ChEBI" id="CHEBI:49883"/>
        <label>1</label>
    </ligand>
</feature>
<dbReference type="GO" id="GO:0009249">
    <property type="term" value="P:protein lipoylation"/>
    <property type="evidence" value="ECO:0007669"/>
    <property type="project" value="UniProtKB-UniRule"/>
</dbReference>
<dbReference type="GO" id="GO:0046872">
    <property type="term" value="F:metal ion binding"/>
    <property type="evidence" value="ECO:0007669"/>
    <property type="project" value="UniProtKB-KW"/>
</dbReference>
<dbReference type="Pfam" id="PF04055">
    <property type="entry name" value="Radical_SAM"/>
    <property type="match status" value="1"/>
</dbReference>
<reference evidence="11 12" key="1">
    <citation type="submission" date="2024-10" db="EMBL/GenBank/DDBJ databases">
        <authorList>
            <person name="Kim D."/>
        </authorList>
    </citation>
    <scope>NUCLEOTIDE SEQUENCE [LARGE SCALE GENOMIC DNA]</scope>
    <source>
        <strain evidence="11">Taebaek</strain>
    </source>
</reference>
<evidence type="ECO:0000256" key="3">
    <source>
        <dbReference type="ARBA" id="ARBA00022679"/>
    </source>
</evidence>
<dbReference type="InterPro" id="IPR006638">
    <property type="entry name" value="Elp3/MiaA/NifB-like_rSAM"/>
</dbReference>
<evidence type="ECO:0000256" key="9">
    <source>
        <dbReference type="HAMAP-Rule" id="MF_03123"/>
    </source>
</evidence>
<dbReference type="Proteomes" id="UP001620645">
    <property type="component" value="Unassembled WGS sequence"/>
</dbReference>
<feature type="binding site" evidence="9">
    <location>
        <position position="112"/>
    </location>
    <ligand>
        <name>[4Fe-4S] cluster</name>
        <dbReference type="ChEBI" id="CHEBI:49883"/>
        <label>1</label>
    </ligand>
</feature>
<evidence type="ECO:0000256" key="8">
    <source>
        <dbReference type="ARBA" id="ARBA00047326"/>
    </source>
</evidence>
<organism evidence="11 12">
    <name type="scientific">Heterodera schachtii</name>
    <name type="common">Sugarbeet cyst nematode worm</name>
    <name type="synonym">Tylenchus schachtii</name>
    <dbReference type="NCBI Taxonomy" id="97005"/>
    <lineage>
        <taxon>Eukaryota</taxon>
        <taxon>Metazoa</taxon>
        <taxon>Ecdysozoa</taxon>
        <taxon>Nematoda</taxon>
        <taxon>Chromadorea</taxon>
        <taxon>Rhabditida</taxon>
        <taxon>Tylenchina</taxon>
        <taxon>Tylenchomorpha</taxon>
        <taxon>Tylenchoidea</taxon>
        <taxon>Heteroderidae</taxon>
        <taxon>Heteroderinae</taxon>
        <taxon>Heterodera</taxon>
    </lineage>
</organism>
<keyword evidence="4 9" id="KW-0949">S-adenosyl-L-methionine</keyword>
<dbReference type="InterPro" id="IPR058240">
    <property type="entry name" value="rSAM_sf"/>
</dbReference>
<comment type="pathway">
    <text evidence="9">Protein modification; protein lipoylation via endogenous pathway; protein N(6)-(lipoyl)lysine from octanoyl-[acyl-carrier-protein]: step 2/2.</text>
</comment>
<dbReference type="InterPro" id="IPR003698">
    <property type="entry name" value="Lipoyl_synth"/>
</dbReference>
<dbReference type="GO" id="GO:0016992">
    <property type="term" value="F:lipoate synthase activity"/>
    <property type="evidence" value="ECO:0007669"/>
    <property type="project" value="UniProtKB-UniRule"/>
</dbReference>
<dbReference type="EMBL" id="JBICCN010000132">
    <property type="protein sequence ID" value="KAL3091338.1"/>
    <property type="molecule type" value="Genomic_DNA"/>
</dbReference>
<dbReference type="SUPFAM" id="SSF102114">
    <property type="entry name" value="Radical SAM enzymes"/>
    <property type="match status" value="1"/>
</dbReference>
<dbReference type="InterPro" id="IPR007197">
    <property type="entry name" value="rSAM"/>
</dbReference>
<keyword evidence="2 9" id="KW-0004">4Fe-4S</keyword>
<dbReference type="SMART" id="SM00729">
    <property type="entry name" value="Elp3"/>
    <property type="match status" value="1"/>
</dbReference>
<feature type="binding site" evidence="9">
    <location>
        <position position="147"/>
    </location>
    <ligand>
        <name>[4Fe-4S] cluster</name>
        <dbReference type="ChEBI" id="CHEBI:49883"/>
        <label>2</label>
        <note>4Fe-4S-S-AdoMet</note>
    </ligand>
</feature>
<dbReference type="Pfam" id="PF16881">
    <property type="entry name" value="LIAS_N"/>
    <property type="match status" value="1"/>
</dbReference>
<dbReference type="AlphaFoldDB" id="A0ABD2JL42"/>
<dbReference type="InterPro" id="IPR031691">
    <property type="entry name" value="LIAS_N"/>
</dbReference>
<dbReference type="PROSITE" id="PS51918">
    <property type="entry name" value="RADICAL_SAM"/>
    <property type="match status" value="1"/>
</dbReference>
<dbReference type="GO" id="GO:0051539">
    <property type="term" value="F:4 iron, 4 sulfur cluster binding"/>
    <property type="evidence" value="ECO:0007669"/>
    <property type="project" value="UniProtKB-UniRule"/>
</dbReference>
<dbReference type="InterPro" id="IPR013785">
    <property type="entry name" value="Aldolase_TIM"/>
</dbReference>
<dbReference type="EC" id="2.8.1.8" evidence="9"/>
<dbReference type="SFLD" id="SFLDS00029">
    <property type="entry name" value="Radical_SAM"/>
    <property type="match status" value="1"/>
</dbReference>
<dbReference type="Gene3D" id="3.20.20.70">
    <property type="entry name" value="Aldolase class I"/>
    <property type="match status" value="1"/>
</dbReference>
<name>A0ABD2JL42_HETSC</name>
<accession>A0ABD2JL42</accession>